<proteinExistence type="predicted"/>
<dbReference type="AlphaFoldDB" id="A0A0P1BHZ5"/>
<protein>
    <submittedName>
        <fullName evidence="2">Uncharacterized protein</fullName>
    </submittedName>
</protein>
<dbReference type="Proteomes" id="UP000054845">
    <property type="component" value="Unassembled WGS sequence"/>
</dbReference>
<sequence length="84" mass="9054">MSGLHSSGKTPRSRPGPGLRWGSVNRNTQPLPAQQSRQALSTLPRSTHLDSALAFESRMALPGPEEHHYANIPAALCVRSSVRA</sequence>
<dbReference type="EMBL" id="CCYA01000272">
    <property type="protein sequence ID" value="CEH15717.1"/>
    <property type="molecule type" value="Genomic_DNA"/>
</dbReference>
<name>A0A0P1BHZ5_9BASI</name>
<keyword evidence="3" id="KW-1185">Reference proteome</keyword>
<feature type="compositionally biased region" description="Polar residues" evidence="1">
    <location>
        <begin position="1"/>
        <end position="10"/>
    </location>
</feature>
<feature type="region of interest" description="Disordered" evidence="1">
    <location>
        <begin position="1"/>
        <end position="45"/>
    </location>
</feature>
<accession>A0A0P1BHZ5</accession>
<reference evidence="2 3" key="1">
    <citation type="submission" date="2014-09" db="EMBL/GenBank/DDBJ databases">
        <authorList>
            <person name="Magalhaes I.L.F."/>
            <person name="Oliveira U."/>
            <person name="Santos F.R."/>
            <person name="Vidigal T.H.D.A."/>
            <person name="Brescovit A.D."/>
            <person name="Santos A.J."/>
        </authorList>
    </citation>
    <scope>NUCLEOTIDE SEQUENCE [LARGE SCALE GENOMIC DNA]</scope>
</reference>
<evidence type="ECO:0000313" key="3">
    <source>
        <dbReference type="Proteomes" id="UP000054845"/>
    </source>
</evidence>
<organism evidence="2 3">
    <name type="scientific">Ceraceosorus bombacis</name>
    <dbReference type="NCBI Taxonomy" id="401625"/>
    <lineage>
        <taxon>Eukaryota</taxon>
        <taxon>Fungi</taxon>
        <taxon>Dikarya</taxon>
        <taxon>Basidiomycota</taxon>
        <taxon>Ustilaginomycotina</taxon>
        <taxon>Exobasidiomycetes</taxon>
        <taxon>Ceraceosorales</taxon>
        <taxon>Ceraceosoraceae</taxon>
        <taxon>Ceraceosorus</taxon>
    </lineage>
</organism>
<evidence type="ECO:0000313" key="2">
    <source>
        <dbReference type="EMBL" id="CEH15717.1"/>
    </source>
</evidence>
<evidence type="ECO:0000256" key="1">
    <source>
        <dbReference type="SAM" id="MobiDB-lite"/>
    </source>
</evidence>
<feature type="compositionally biased region" description="Polar residues" evidence="1">
    <location>
        <begin position="24"/>
        <end position="45"/>
    </location>
</feature>